<name>A0A439DS54_9MYCO</name>
<keyword evidence="3" id="KW-1185">Reference proteome</keyword>
<evidence type="ECO:0000256" key="1">
    <source>
        <dbReference type="SAM" id="MobiDB-lite"/>
    </source>
</evidence>
<protein>
    <submittedName>
        <fullName evidence="2">Uncharacterized protein</fullName>
    </submittedName>
</protein>
<organism evidence="2 3">
    <name type="scientific">Mycolicibacterium elephantis DSM 44368</name>
    <dbReference type="NCBI Taxonomy" id="1335622"/>
    <lineage>
        <taxon>Bacteria</taxon>
        <taxon>Bacillati</taxon>
        <taxon>Actinomycetota</taxon>
        <taxon>Actinomycetes</taxon>
        <taxon>Mycobacteriales</taxon>
        <taxon>Mycobacteriaceae</taxon>
        <taxon>Mycolicibacterium</taxon>
    </lineage>
</organism>
<evidence type="ECO:0000313" key="3">
    <source>
        <dbReference type="Proteomes" id="UP000287177"/>
    </source>
</evidence>
<gene>
    <name evidence="2" type="ORF">MELE44368_22270</name>
</gene>
<dbReference type="AlphaFoldDB" id="A0A439DS54"/>
<feature type="region of interest" description="Disordered" evidence="1">
    <location>
        <begin position="1"/>
        <end position="34"/>
    </location>
</feature>
<evidence type="ECO:0000313" key="2">
    <source>
        <dbReference type="EMBL" id="RWA19062.1"/>
    </source>
</evidence>
<dbReference type="Proteomes" id="UP000287177">
    <property type="component" value="Unassembled WGS sequence"/>
</dbReference>
<proteinExistence type="predicted"/>
<reference evidence="2 3" key="1">
    <citation type="submission" date="2013-06" db="EMBL/GenBank/DDBJ databases">
        <title>The draft sequence of the Mycobacterium elephantis genome.</title>
        <authorList>
            <person name="Pettersson F.B."/>
            <person name="Das S."/>
            <person name="Dasgupta S."/>
            <person name="Bhattacharya A."/>
            <person name="Kirsebom L.A."/>
        </authorList>
    </citation>
    <scope>NUCLEOTIDE SEQUENCE [LARGE SCALE GENOMIC DNA]</scope>
    <source>
        <strain evidence="2 3">DSM 44368</strain>
    </source>
</reference>
<dbReference type="EMBL" id="ATDN01000021">
    <property type="protein sequence ID" value="RWA19062.1"/>
    <property type="molecule type" value="Genomic_DNA"/>
</dbReference>
<comment type="caution">
    <text evidence="2">The sequence shown here is derived from an EMBL/GenBank/DDBJ whole genome shotgun (WGS) entry which is preliminary data.</text>
</comment>
<accession>A0A439DS54</accession>
<sequence length="34" mass="3206">MASTAAIAVVSGTDSAGAMPPTAQRAQDGLQSSG</sequence>